<dbReference type="OrthoDB" id="9791542at2"/>
<feature type="modified residue" description="4-aspartylphosphate" evidence="13">
    <location>
        <position position="840"/>
    </location>
</feature>
<evidence type="ECO:0000313" key="20">
    <source>
        <dbReference type="EMBL" id="OSM02205.1"/>
    </source>
</evidence>
<evidence type="ECO:0000256" key="1">
    <source>
        <dbReference type="ARBA" id="ARBA00000085"/>
    </source>
</evidence>
<evidence type="ECO:0000256" key="10">
    <source>
        <dbReference type="ARBA" id="ARBA00022989"/>
    </source>
</evidence>
<dbReference type="SUPFAM" id="SSF47384">
    <property type="entry name" value="Homodimeric domain of signal transducing histidine kinase"/>
    <property type="match status" value="1"/>
</dbReference>
<dbReference type="Pfam" id="PF00672">
    <property type="entry name" value="HAMP"/>
    <property type="match status" value="1"/>
</dbReference>
<dbReference type="InterPro" id="IPR000014">
    <property type="entry name" value="PAS"/>
</dbReference>
<evidence type="ECO:0000256" key="5">
    <source>
        <dbReference type="ARBA" id="ARBA00022679"/>
    </source>
</evidence>
<dbReference type="SUPFAM" id="SSF158472">
    <property type="entry name" value="HAMP domain-like"/>
    <property type="match status" value="1"/>
</dbReference>
<dbReference type="FunFam" id="1.10.287.130:FF:000004">
    <property type="entry name" value="Ethylene receptor 1"/>
    <property type="match status" value="1"/>
</dbReference>
<sequence length="931" mass="103309">MRSLQHKLLLVTLSTVFLVALFAGASAVWITYVDHRDRAREKLDSALALLVKELSASARALDTTLEAEASTPEVRRMVTALHNLTAQGEQAATQELAYTLRIRLIQHLRQTLQTQPGDLAALWEDGRLSAIGRQHQILLLKEEGNGLSVFTPRDDAGLVRFSDELWRKAPAEQSLMAEMSSPPQIGATAVRREQQLYLQDAQPVRIQVEDPDNAYQLKTLPGAVIQYRRPIDNQRLHRFFERTHVEIEILTEDGVALVSSHPQHAASRQAIFAALSRHNRAAMQSVTRADVSYLARFSSYSLIEGAPLTLAAYIPHAQVIAQTGHILWLQGAGLGIGLLITVLVTLWLGRFITQPIIRMTERMRAVANTQDLSKRVAIESTDEIGELARSFNEMTERLQQADFAMRLAEQKYRSIFENSVEGIFQISSSGVLITANPALAQMLGYGAPRNLIASEDWMKRVFPRQSERKRLMLRLMRNHAIINYDITLRRRDGSTFAAMVNAYPVVTSGKGRLIEGAVQDMTERRQQERAEQARHAAEQANAAKTQFLAAMSHEIRTPMNVIMGISELLLEQESDAAKRDYLATSVSAGEGLLSLINDILDLSKIEAGEMTLGQEPFELNALMADVTRIFQQKATQKGLELSAVCDVGPAPWRLGDASRLRQVLINLVGNAIKFTQKGSVRLRGAPLSPTHYGFEVADSGIGVAPKHQQSIFQPFSQADSGISRQYGGTGLGLSICKRLIERMEGEITLESAPGRGSLFRVELPLPPTSAPTTAAHEAQTDEQTPAANGLKILIAEDSEDNIMLLKAYLSKTPHSLTFARNGEEAVKQYALRRFDLVLMDVQMPRMDGYAATRHIRQWERRNGRARAPIWALSAHAFDDAHRHSEEAGCDGHLTKPIRKKELLAFLERFHSAQHAADDAPEPPASQPSVFP</sequence>
<dbReference type="SMART" id="SM00304">
    <property type="entry name" value="HAMP"/>
    <property type="match status" value="1"/>
</dbReference>
<comment type="caution">
    <text evidence="20">The sequence shown here is derived from an EMBL/GenBank/DDBJ whole genome shotgun (WGS) entry which is preliminary data.</text>
</comment>
<dbReference type="PANTHER" id="PTHR43047">
    <property type="entry name" value="TWO-COMPONENT HISTIDINE PROTEIN KINASE"/>
    <property type="match status" value="1"/>
</dbReference>
<dbReference type="Gene3D" id="1.10.287.130">
    <property type="match status" value="1"/>
</dbReference>
<evidence type="ECO:0000259" key="15">
    <source>
        <dbReference type="PROSITE" id="PS50109"/>
    </source>
</evidence>
<dbReference type="CDD" id="cd06225">
    <property type="entry name" value="HAMP"/>
    <property type="match status" value="1"/>
</dbReference>
<evidence type="ECO:0000256" key="3">
    <source>
        <dbReference type="ARBA" id="ARBA00012438"/>
    </source>
</evidence>
<keyword evidence="12 14" id="KW-0472">Membrane</keyword>
<dbReference type="Proteomes" id="UP000194003">
    <property type="component" value="Unassembled WGS sequence"/>
</dbReference>
<comment type="catalytic activity">
    <reaction evidence="1">
        <text>ATP + protein L-histidine = ADP + protein N-phospho-L-histidine.</text>
        <dbReference type="EC" id="2.7.13.3"/>
    </reaction>
</comment>
<keyword evidence="8 20" id="KW-0418">Kinase</keyword>
<proteinExistence type="predicted"/>
<dbReference type="Pfam" id="PF02518">
    <property type="entry name" value="HATPase_c"/>
    <property type="match status" value="1"/>
</dbReference>
<dbReference type="InterPro" id="IPR005467">
    <property type="entry name" value="His_kinase_dom"/>
</dbReference>
<evidence type="ECO:0000256" key="6">
    <source>
        <dbReference type="ARBA" id="ARBA00022692"/>
    </source>
</evidence>
<dbReference type="Gene3D" id="3.40.50.2300">
    <property type="match status" value="1"/>
</dbReference>
<keyword evidence="7" id="KW-0547">Nucleotide-binding</keyword>
<protein>
    <recommendedName>
        <fullName evidence="3">histidine kinase</fullName>
        <ecNumber evidence="3">2.7.13.3</ecNumber>
    </recommendedName>
</protein>
<evidence type="ECO:0000256" key="13">
    <source>
        <dbReference type="PROSITE-ProRule" id="PRU00169"/>
    </source>
</evidence>
<keyword evidence="11" id="KW-0902">Two-component regulatory system</keyword>
<keyword evidence="9" id="KW-0067">ATP-binding</keyword>
<evidence type="ECO:0000256" key="4">
    <source>
        <dbReference type="ARBA" id="ARBA00022553"/>
    </source>
</evidence>
<dbReference type="InterPro" id="IPR001789">
    <property type="entry name" value="Sig_transdc_resp-reg_receiver"/>
</dbReference>
<dbReference type="CDD" id="cd17546">
    <property type="entry name" value="REC_hyHK_CKI1_RcsC-like"/>
    <property type="match status" value="1"/>
</dbReference>
<dbReference type="Pfam" id="PF13426">
    <property type="entry name" value="PAS_9"/>
    <property type="match status" value="1"/>
</dbReference>
<evidence type="ECO:0000259" key="17">
    <source>
        <dbReference type="PROSITE" id="PS50112"/>
    </source>
</evidence>
<name>A0A1Y2K5D1_9PROT</name>
<dbReference type="PROSITE" id="PS50109">
    <property type="entry name" value="HIS_KIN"/>
    <property type="match status" value="1"/>
</dbReference>
<dbReference type="AlphaFoldDB" id="A0A1Y2K5D1"/>
<reference evidence="20 21" key="1">
    <citation type="journal article" date="2016" name="BMC Genomics">
        <title>Combined genomic and structural analyses of a cultured magnetotactic bacterium reveals its niche adaptation to a dynamic environment.</title>
        <authorList>
            <person name="Araujo A.C."/>
            <person name="Morillo V."/>
            <person name="Cypriano J."/>
            <person name="Teixeira L.C."/>
            <person name="Leao P."/>
            <person name="Lyra S."/>
            <person name="Almeida L.G."/>
            <person name="Bazylinski D.A."/>
            <person name="Vasconcellos A.T."/>
            <person name="Abreu F."/>
            <person name="Lins U."/>
        </authorList>
    </citation>
    <scope>NUCLEOTIDE SEQUENCE [LARGE SCALE GENOMIC DNA]</scope>
    <source>
        <strain evidence="20 21">IT-1</strain>
    </source>
</reference>
<dbReference type="SMART" id="SM00387">
    <property type="entry name" value="HATPase_c"/>
    <property type="match status" value="1"/>
</dbReference>
<evidence type="ECO:0000256" key="7">
    <source>
        <dbReference type="ARBA" id="ARBA00022741"/>
    </source>
</evidence>
<dbReference type="STRING" id="1434232.MAIT1_02308"/>
<dbReference type="InterPro" id="IPR003594">
    <property type="entry name" value="HATPase_dom"/>
</dbReference>
<dbReference type="GO" id="GO:0016020">
    <property type="term" value="C:membrane"/>
    <property type="evidence" value="ECO:0007669"/>
    <property type="project" value="UniProtKB-SubCell"/>
</dbReference>
<evidence type="ECO:0000256" key="8">
    <source>
        <dbReference type="ARBA" id="ARBA00022777"/>
    </source>
</evidence>
<dbReference type="InterPro" id="IPR035965">
    <property type="entry name" value="PAS-like_dom_sf"/>
</dbReference>
<gene>
    <name evidence="20" type="ORF">MAIT1_02308</name>
</gene>
<feature type="domain" description="PAS" evidence="17">
    <location>
        <begin position="408"/>
        <end position="445"/>
    </location>
</feature>
<keyword evidence="4 13" id="KW-0597">Phosphoprotein</keyword>
<dbReference type="SUPFAM" id="SSF52172">
    <property type="entry name" value="CheY-like"/>
    <property type="match status" value="1"/>
</dbReference>
<dbReference type="SMART" id="SM00388">
    <property type="entry name" value="HisKA"/>
    <property type="match status" value="1"/>
</dbReference>
<dbReference type="PROSITE" id="PS50113">
    <property type="entry name" value="PAC"/>
    <property type="match status" value="1"/>
</dbReference>
<evidence type="ECO:0000256" key="9">
    <source>
        <dbReference type="ARBA" id="ARBA00022840"/>
    </source>
</evidence>
<dbReference type="PROSITE" id="PS50110">
    <property type="entry name" value="RESPONSE_REGULATORY"/>
    <property type="match status" value="1"/>
</dbReference>
<evidence type="ECO:0000259" key="19">
    <source>
        <dbReference type="PROSITE" id="PS50885"/>
    </source>
</evidence>
<dbReference type="CDD" id="cd00082">
    <property type="entry name" value="HisKA"/>
    <property type="match status" value="1"/>
</dbReference>
<dbReference type="Gene3D" id="3.30.450.20">
    <property type="entry name" value="PAS domain"/>
    <property type="match status" value="1"/>
</dbReference>
<evidence type="ECO:0000256" key="2">
    <source>
        <dbReference type="ARBA" id="ARBA00004370"/>
    </source>
</evidence>
<dbReference type="SMART" id="SM00091">
    <property type="entry name" value="PAS"/>
    <property type="match status" value="1"/>
</dbReference>
<keyword evidence="21" id="KW-1185">Reference proteome</keyword>
<dbReference type="FunFam" id="3.30.565.10:FF:000010">
    <property type="entry name" value="Sensor histidine kinase RcsC"/>
    <property type="match status" value="1"/>
</dbReference>
<dbReference type="InterPro" id="IPR036097">
    <property type="entry name" value="HisK_dim/P_sf"/>
</dbReference>
<keyword evidence="10 14" id="KW-1133">Transmembrane helix</keyword>
<dbReference type="SUPFAM" id="SSF55874">
    <property type="entry name" value="ATPase domain of HSP90 chaperone/DNA topoisomerase II/histidine kinase"/>
    <property type="match status" value="1"/>
</dbReference>
<dbReference type="Pfam" id="PF00072">
    <property type="entry name" value="Response_reg"/>
    <property type="match status" value="1"/>
</dbReference>
<organism evidence="20 21">
    <name type="scientific">Magnetofaba australis IT-1</name>
    <dbReference type="NCBI Taxonomy" id="1434232"/>
    <lineage>
        <taxon>Bacteria</taxon>
        <taxon>Pseudomonadati</taxon>
        <taxon>Pseudomonadota</taxon>
        <taxon>Magnetococcia</taxon>
        <taxon>Magnetococcales</taxon>
        <taxon>Magnetococcaceae</taxon>
        <taxon>Magnetofaba</taxon>
    </lineage>
</organism>
<feature type="domain" description="PAC" evidence="18">
    <location>
        <begin position="482"/>
        <end position="533"/>
    </location>
</feature>
<dbReference type="Pfam" id="PF00512">
    <property type="entry name" value="HisKA"/>
    <property type="match status" value="1"/>
</dbReference>
<keyword evidence="5" id="KW-0808">Transferase</keyword>
<dbReference type="NCBIfam" id="TIGR00229">
    <property type="entry name" value="sensory_box"/>
    <property type="match status" value="1"/>
</dbReference>
<dbReference type="InterPro" id="IPR011006">
    <property type="entry name" value="CheY-like_superfamily"/>
</dbReference>
<dbReference type="InterPro" id="IPR003660">
    <property type="entry name" value="HAMP_dom"/>
</dbReference>
<keyword evidence="6 14" id="KW-0812">Transmembrane</keyword>
<dbReference type="EMBL" id="LVJN01000020">
    <property type="protein sequence ID" value="OSM02205.1"/>
    <property type="molecule type" value="Genomic_DNA"/>
</dbReference>
<dbReference type="SMART" id="SM00448">
    <property type="entry name" value="REC"/>
    <property type="match status" value="1"/>
</dbReference>
<dbReference type="InterPro" id="IPR036890">
    <property type="entry name" value="HATPase_C_sf"/>
</dbReference>
<evidence type="ECO:0000259" key="18">
    <source>
        <dbReference type="PROSITE" id="PS50113"/>
    </source>
</evidence>
<evidence type="ECO:0000313" key="21">
    <source>
        <dbReference type="Proteomes" id="UP000194003"/>
    </source>
</evidence>
<dbReference type="PROSITE" id="PS50885">
    <property type="entry name" value="HAMP"/>
    <property type="match status" value="1"/>
</dbReference>
<feature type="transmembrane region" description="Helical" evidence="14">
    <location>
        <begin position="327"/>
        <end position="349"/>
    </location>
</feature>
<evidence type="ECO:0000256" key="12">
    <source>
        <dbReference type="ARBA" id="ARBA00023136"/>
    </source>
</evidence>
<dbReference type="Gene3D" id="3.30.565.10">
    <property type="entry name" value="Histidine kinase-like ATPase, C-terminal domain"/>
    <property type="match status" value="1"/>
</dbReference>
<dbReference type="GO" id="GO:0005524">
    <property type="term" value="F:ATP binding"/>
    <property type="evidence" value="ECO:0007669"/>
    <property type="project" value="UniProtKB-KW"/>
</dbReference>
<dbReference type="CDD" id="cd16922">
    <property type="entry name" value="HATPase_EvgS-ArcB-TorS-like"/>
    <property type="match status" value="1"/>
</dbReference>
<dbReference type="GO" id="GO:0000155">
    <property type="term" value="F:phosphorelay sensor kinase activity"/>
    <property type="evidence" value="ECO:0007669"/>
    <property type="project" value="InterPro"/>
</dbReference>
<dbReference type="RefSeq" id="WP_158089572.1">
    <property type="nucleotide sequence ID" value="NZ_LVJN01000020.1"/>
</dbReference>
<evidence type="ECO:0000256" key="14">
    <source>
        <dbReference type="SAM" id="Phobius"/>
    </source>
</evidence>
<dbReference type="EC" id="2.7.13.3" evidence="3"/>
<dbReference type="InterPro" id="IPR003661">
    <property type="entry name" value="HisK_dim/P_dom"/>
</dbReference>
<evidence type="ECO:0000259" key="16">
    <source>
        <dbReference type="PROSITE" id="PS50110"/>
    </source>
</evidence>
<accession>A0A1Y2K5D1</accession>
<dbReference type="SUPFAM" id="SSF55785">
    <property type="entry name" value="PYP-like sensor domain (PAS domain)"/>
    <property type="match status" value="1"/>
</dbReference>
<feature type="domain" description="Histidine kinase" evidence="15">
    <location>
        <begin position="550"/>
        <end position="767"/>
    </location>
</feature>
<dbReference type="InterPro" id="IPR004358">
    <property type="entry name" value="Sig_transdc_His_kin-like_C"/>
</dbReference>
<dbReference type="InterPro" id="IPR000700">
    <property type="entry name" value="PAS-assoc_C"/>
</dbReference>
<feature type="domain" description="HAMP" evidence="19">
    <location>
        <begin position="350"/>
        <end position="403"/>
    </location>
</feature>
<evidence type="ECO:0000256" key="11">
    <source>
        <dbReference type="ARBA" id="ARBA00023012"/>
    </source>
</evidence>
<feature type="domain" description="Response regulatory" evidence="16">
    <location>
        <begin position="791"/>
        <end position="910"/>
    </location>
</feature>
<dbReference type="PRINTS" id="PR00344">
    <property type="entry name" value="BCTRLSENSOR"/>
</dbReference>
<dbReference type="Gene3D" id="6.10.340.10">
    <property type="match status" value="1"/>
</dbReference>
<dbReference type="PROSITE" id="PS50112">
    <property type="entry name" value="PAS"/>
    <property type="match status" value="1"/>
</dbReference>
<dbReference type="CDD" id="cd00130">
    <property type="entry name" value="PAS"/>
    <property type="match status" value="1"/>
</dbReference>
<comment type="subcellular location">
    <subcellularLocation>
        <location evidence="2">Membrane</location>
    </subcellularLocation>
</comment>